<dbReference type="AlphaFoldDB" id="A0A8C2VXM6"/>
<proteinExistence type="predicted"/>
<dbReference type="PROSITE" id="PS50076">
    <property type="entry name" value="DNAJ_2"/>
    <property type="match status" value="1"/>
</dbReference>
<dbReference type="Gene3D" id="1.10.287.110">
    <property type="entry name" value="DnaJ domain"/>
    <property type="match status" value="1"/>
</dbReference>
<dbReference type="GO" id="GO:0005737">
    <property type="term" value="C:cytoplasm"/>
    <property type="evidence" value="ECO:0007669"/>
    <property type="project" value="UniProtKB-ARBA"/>
</dbReference>
<organism evidence="3 4">
    <name type="scientific">Chinchilla lanigera</name>
    <name type="common">Long-tailed chinchilla</name>
    <name type="synonym">Chinchilla villidera</name>
    <dbReference type="NCBI Taxonomy" id="34839"/>
    <lineage>
        <taxon>Eukaryota</taxon>
        <taxon>Metazoa</taxon>
        <taxon>Chordata</taxon>
        <taxon>Craniata</taxon>
        <taxon>Vertebrata</taxon>
        <taxon>Euteleostomi</taxon>
        <taxon>Mammalia</taxon>
        <taxon>Eutheria</taxon>
        <taxon>Euarchontoglires</taxon>
        <taxon>Glires</taxon>
        <taxon>Rodentia</taxon>
        <taxon>Hystricomorpha</taxon>
        <taxon>Chinchillidae</taxon>
        <taxon>Chinchilla</taxon>
    </lineage>
</organism>
<dbReference type="InterPro" id="IPR036869">
    <property type="entry name" value="J_dom_sf"/>
</dbReference>
<keyword evidence="1" id="KW-0143">Chaperone</keyword>
<accession>A0A8C2VXM6</accession>
<protein>
    <recommendedName>
        <fullName evidence="2">J domain-containing protein</fullName>
    </recommendedName>
</protein>
<evidence type="ECO:0000259" key="2">
    <source>
        <dbReference type="PROSITE" id="PS50076"/>
    </source>
</evidence>
<dbReference type="SUPFAM" id="SSF46565">
    <property type="entry name" value="Chaperone J-domain"/>
    <property type="match status" value="1"/>
</dbReference>
<dbReference type="PANTHER" id="PTHR45168">
    <property type="entry name" value="DNAJ HOMOLOG SUBFAMILY B MEMBER 2"/>
    <property type="match status" value="1"/>
</dbReference>
<dbReference type="PRINTS" id="PR00625">
    <property type="entry name" value="JDOMAIN"/>
</dbReference>
<name>A0A8C2VXM6_CHILA</name>
<dbReference type="OMA" id="HHRFRSP"/>
<dbReference type="Pfam" id="PF00226">
    <property type="entry name" value="DnaJ"/>
    <property type="match status" value="1"/>
</dbReference>
<dbReference type="SMART" id="SM00271">
    <property type="entry name" value="DnaJ"/>
    <property type="match status" value="1"/>
</dbReference>
<reference evidence="3" key="2">
    <citation type="submission" date="2025-09" db="UniProtKB">
        <authorList>
            <consortium name="Ensembl"/>
        </authorList>
    </citation>
    <scope>IDENTIFICATION</scope>
</reference>
<dbReference type="GO" id="GO:0030544">
    <property type="term" value="F:Hsp70 protein binding"/>
    <property type="evidence" value="ECO:0007669"/>
    <property type="project" value="InterPro"/>
</dbReference>
<evidence type="ECO:0000256" key="1">
    <source>
        <dbReference type="ARBA" id="ARBA00023186"/>
    </source>
</evidence>
<dbReference type="InterPro" id="IPR043183">
    <property type="entry name" value="DNJB2/6-like"/>
</dbReference>
<dbReference type="CDD" id="cd06257">
    <property type="entry name" value="DnaJ"/>
    <property type="match status" value="1"/>
</dbReference>
<dbReference type="FunFam" id="1.10.287.110:FF:000021">
    <property type="entry name" value="DnaJ (Hsp40) homolog, subfamily B, member 2"/>
    <property type="match status" value="1"/>
</dbReference>
<evidence type="ECO:0000313" key="4">
    <source>
        <dbReference type="Proteomes" id="UP000694398"/>
    </source>
</evidence>
<dbReference type="PANTHER" id="PTHR45168:SF4">
    <property type="entry name" value="SIMILAR TO DNAJ HOMOLOG SUBFAMILY B MEMBER 6 (HEAT SHOCK PROTEIN J2) (HSJ-2) (MRJ) (MDJ4)"/>
    <property type="match status" value="1"/>
</dbReference>
<dbReference type="Ensembl" id="ENSCLAT00000019312.1">
    <property type="protein sequence ID" value="ENSCLAP00000019127.1"/>
    <property type="gene ID" value="ENSCLAG00000013108.1"/>
</dbReference>
<dbReference type="GO" id="GO:0051082">
    <property type="term" value="F:unfolded protein binding"/>
    <property type="evidence" value="ECO:0007669"/>
    <property type="project" value="InterPro"/>
</dbReference>
<reference evidence="3" key="1">
    <citation type="submission" date="2025-08" db="UniProtKB">
        <authorList>
            <consortium name="Ensembl"/>
        </authorList>
    </citation>
    <scope>IDENTIFICATION</scope>
</reference>
<sequence length="278" mass="30242">MLRFKFQVQERRERKERGTAAATTRCRPGAAGELAAFLTAGHPVLRPVSASGSDLADYYEVVGVQRHASPRDIKKASRKLALKWHPDRDPETKEEAERKFKHVAEASEVLSDAKKRDIYDKYGKEGLNSGGGGGSHFDSPLGFGFTFWNPDDVSREFFGGRDPFTFFEDPFEDISVNGRGPRGSSSLGGFSSFDAGFTSFGSLGHGGLTSISSTSFGDSGMGNFKSVSTSTKIVNGRKITTKKTVENGQEGVEVEEDGQLKSLRINGKEQLLLGLDDK</sequence>
<dbReference type="GeneTree" id="ENSGT00940000154205"/>
<dbReference type="InterPro" id="IPR001623">
    <property type="entry name" value="DnaJ_domain"/>
</dbReference>
<evidence type="ECO:0000313" key="3">
    <source>
        <dbReference type="Ensembl" id="ENSCLAP00000019127.1"/>
    </source>
</evidence>
<keyword evidence="4" id="KW-1185">Reference proteome</keyword>
<feature type="domain" description="J" evidence="2">
    <location>
        <begin position="57"/>
        <end position="123"/>
    </location>
</feature>
<dbReference type="Proteomes" id="UP000694398">
    <property type="component" value="Unassembled WGS sequence"/>
</dbReference>